<proteinExistence type="predicted"/>
<organism evidence="1 2">
    <name type="scientific">Pseudolysinimonas yzui</name>
    <dbReference type="NCBI Taxonomy" id="2708254"/>
    <lineage>
        <taxon>Bacteria</taxon>
        <taxon>Bacillati</taxon>
        <taxon>Actinomycetota</taxon>
        <taxon>Actinomycetes</taxon>
        <taxon>Micrococcales</taxon>
        <taxon>Microbacteriaceae</taxon>
        <taxon>Pseudolysinimonas</taxon>
    </lineage>
</organism>
<reference evidence="1" key="2">
    <citation type="submission" date="2020-09" db="EMBL/GenBank/DDBJ databases">
        <authorList>
            <person name="Sun Q."/>
            <person name="Zhou Y."/>
        </authorList>
    </citation>
    <scope>NUCLEOTIDE SEQUENCE</scope>
    <source>
        <strain evidence="1">CGMCC 1.16548</strain>
    </source>
</reference>
<gene>
    <name evidence="1" type="ORF">GCM10011600_00210</name>
</gene>
<name>A0A8J3GMJ2_9MICO</name>
<dbReference type="PROSITE" id="PS51257">
    <property type="entry name" value="PROKAR_LIPOPROTEIN"/>
    <property type="match status" value="1"/>
</dbReference>
<accession>A0A8J3GMJ2</accession>
<dbReference type="RefSeq" id="WP_191281369.1">
    <property type="nucleotide sequence ID" value="NZ_BNAI01000001.1"/>
</dbReference>
<dbReference type="AlphaFoldDB" id="A0A8J3GMJ2"/>
<dbReference type="Proteomes" id="UP000617531">
    <property type="component" value="Unassembled WGS sequence"/>
</dbReference>
<comment type="caution">
    <text evidence="1">The sequence shown here is derived from an EMBL/GenBank/DDBJ whole genome shotgun (WGS) entry which is preliminary data.</text>
</comment>
<protein>
    <recommendedName>
        <fullName evidence="3">Lipoprotein</fullName>
    </recommendedName>
</protein>
<evidence type="ECO:0008006" key="3">
    <source>
        <dbReference type="Google" id="ProtNLM"/>
    </source>
</evidence>
<reference evidence="1" key="1">
    <citation type="journal article" date="2014" name="Int. J. Syst. Evol. Microbiol.">
        <title>Complete genome sequence of Corynebacterium casei LMG S-19264T (=DSM 44701T), isolated from a smear-ripened cheese.</title>
        <authorList>
            <consortium name="US DOE Joint Genome Institute (JGI-PGF)"/>
            <person name="Walter F."/>
            <person name="Albersmeier A."/>
            <person name="Kalinowski J."/>
            <person name="Ruckert C."/>
        </authorList>
    </citation>
    <scope>NUCLEOTIDE SEQUENCE</scope>
    <source>
        <strain evidence="1">CGMCC 1.16548</strain>
    </source>
</reference>
<sequence>MRTLVGTVALAGVLLLAGCDGGTPIPTLPPTPSATPIFASEEEALAAAEQAYEAYREMSDLISGEGGVEPERIAPYVTDDRLTDELRGFQTLREAGLRIAGEATFKVLDLQRYEEVAGDAEVVFYACSDLSGSRVLDANGVDVTPVDRVDRLVLEVVVRTVGGSKPLLLESDNSWPGETC</sequence>
<evidence type="ECO:0000313" key="1">
    <source>
        <dbReference type="EMBL" id="GHF03886.1"/>
    </source>
</evidence>
<keyword evidence="2" id="KW-1185">Reference proteome</keyword>
<evidence type="ECO:0000313" key="2">
    <source>
        <dbReference type="Proteomes" id="UP000617531"/>
    </source>
</evidence>
<dbReference type="EMBL" id="BNAI01000001">
    <property type="protein sequence ID" value="GHF03886.1"/>
    <property type="molecule type" value="Genomic_DNA"/>
</dbReference>